<comment type="caution">
    <text evidence="3">The sequence shown here is derived from an EMBL/GenBank/DDBJ whole genome shotgun (WGS) entry which is preliminary data.</text>
</comment>
<evidence type="ECO:0000256" key="2">
    <source>
        <dbReference type="SAM" id="Phobius"/>
    </source>
</evidence>
<organism evidence="3 4">
    <name type="scientific">Nonomuraea africana</name>
    <dbReference type="NCBI Taxonomy" id="46171"/>
    <lineage>
        <taxon>Bacteria</taxon>
        <taxon>Bacillati</taxon>
        <taxon>Actinomycetota</taxon>
        <taxon>Actinomycetes</taxon>
        <taxon>Streptosporangiales</taxon>
        <taxon>Streptosporangiaceae</taxon>
        <taxon>Nonomuraea</taxon>
    </lineage>
</organism>
<protein>
    <recommendedName>
        <fullName evidence="5">DUF3558 domain-containing protein</fullName>
    </recommendedName>
</protein>
<accession>A0ABR9KHW7</accession>
<dbReference type="EMBL" id="JADBEF010000001">
    <property type="protein sequence ID" value="MBE1561609.1"/>
    <property type="molecule type" value="Genomic_DNA"/>
</dbReference>
<feature type="region of interest" description="Disordered" evidence="1">
    <location>
        <begin position="299"/>
        <end position="326"/>
    </location>
</feature>
<proteinExistence type="predicted"/>
<gene>
    <name evidence="3" type="ORF">H4W81_004388</name>
</gene>
<feature type="transmembrane region" description="Helical" evidence="2">
    <location>
        <begin position="42"/>
        <end position="66"/>
    </location>
</feature>
<keyword evidence="4" id="KW-1185">Reference proteome</keyword>
<reference evidence="3 4" key="1">
    <citation type="submission" date="2020-10" db="EMBL/GenBank/DDBJ databases">
        <title>Sequencing the genomes of 1000 actinobacteria strains.</title>
        <authorList>
            <person name="Klenk H.-P."/>
        </authorList>
    </citation>
    <scope>NUCLEOTIDE SEQUENCE [LARGE SCALE GENOMIC DNA]</scope>
    <source>
        <strain evidence="3 4">DSM 43748</strain>
    </source>
</reference>
<feature type="region of interest" description="Disordered" evidence="1">
    <location>
        <begin position="1"/>
        <end position="39"/>
    </location>
</feature>
<sequence length="520" mass="56013">MSWNQDEPPTNPYRAPDWQFQQVPTVPAQPPAPPPPPRRRAWVLPTVAAGVAVVLVGGTAGAYLLYGRPASSDEPAKPTPATGAPTPPATTQPAAAATLDVCSMLPTAEADRLVPQATVDKRSRDAQYAVYSYCTWTNRRISHGEYWRSRQISVNIAQYRPSGPKTGRAEAQAMHESELGFYTFKAKNEPTDEKKEPGEKDYHSQVKHYPGVGDSAYGQYTWRRDKMLWYSFGEGRARVDDMIIQVKYEASQQRKDAEFLSAESTQSVSEENALREVGVLLTHLAKGAAAWKAAHPGELAQVAPSPSQTSTPTPATKPTPSASPTVVAQLPPACRRIAPAMTKLVPGATERARAGTADGAKETECRWLNLKVPSGKDRRRILSAMVTIQVFTNRAGAGDPAAAKSSYATKLGSAQSTANSQLGGLSWGKIEKLDDLGDDAYVQYWTDRQNAVFNGSGDVLVRMGPALIRASFSGAELGVDEPTNSPKVKLLGEKEAREGALTVARAIVASLSESGLKNDE</sequence>
<dbReference type="RefSeq" id="WP_192776494.1">
    <property type="nucleotide sequence ID" value="NZ_BAAASY010000012.1"/>
</dbReference>
<keyword evidence="2" id="KW-0472">Membrane</keyword>
<keyword evidence="2" id="KW-0812">Transmembrane</keyword>
<feature type="compositionally biased region" description="Pro residues" evidence="1">
    <location>
        <begin position="27"/>
        <end position="36"/>
    </location>
</feature>
<keyword evidence="2" id="KW-1133">Transmembrane helix</keyword>
<evidence type="ECO:0008006" key="5">
    <source>
        <dbReference type="Google" id="ProtNLM"/>
    </source>
</evidence>
<evidence type="ECO:0000313" key="3">
    <source>
        <dbReference type="EMBL" id="MBE1561609.1"/>
    </source>
</evidence>
<feature type="compositionally biased region" description="Low complexity" evidence="1">
    <location>
        <begin position="303"/>
        <end position="325"/>
    </location>
</feature>
<feature type="region of interest" description="Disordered" evidence="1">
    <location>
        <begin position="70"/>
        <end position="93"/>
    </location>
</feature>
<evidence type="ECO:0000313" key="4">
    <source>
        <dbReference type="Proteomes" id="UP000661607"/>
    </source>
</evidence>
<name>A0ABR9KHW7_9ACTN</name>
<evidence type="ECO:0000256" key="1">
    <source>
        <dbReference type="SAM" id="MobiDB-lite"/>
    </source>
</evidence>
<dbReference type="Proteomes" id="UP000661607">
    <property type="component" value="Unassembled WGS sequence"/>
</dbReference>